<reference evidence="1 2" key="1">
    <citation type="submission" date="2024-01" db="EMBL/GenBank/DDBJ databases">
        <title>The genome sequence of Erythrobacteraceae sp. strain 1XM1-14.</title>
        <authorList>
            <person name="Liu Y."/>
        </authorList>
    </citation>
    <scope>NUCLEOTIDE SEQUENCE [LARGE SCALE GENOMIC DNA]</scope>
    <source>
        <strain evidence="1 2">1XM1-14</strain>
    </source>
</reference>
<name>A0ABU7GG53_9SPHN</name>
<dbReference type="Proteomes" id="UP001343492">
    <property type="component" value="Unassembled WGS sequence"/>
</dbReference>
<evidence type="ECO:0000313" key="2">
    <source>
        <dbReference type="Proteomes" id="UP001343492"/>
    </source>
</evidence>
<accession>A0ABU7GG53</accession>
<proteinExistence type="predicted"/>
<protein>
    <submittedName>
        <fullName evidence="1">Uncharacterized protein</fullName>
    </submittedName>
</protein>
<comment type="caution">
    <text evidence="1">The sequence shown here is derived from an EMBL/GenBank/DDBJ whole genome shotgun (WGS) entry which is preliminary data.</text>
</comment>
<dbReference type="RefSeq" id="WP_354145176.1">
    <property type="nucleotide sequence ID" value="NZ_JAZDQV010000009.1"/>
</dbReference>
<organism evidence="1 2">
    <name type="scientific">Altererythrobacter litoralis</name>
    <dbReference type="NCBI Taxonomy" id="3113904"/>
    <lineage>
        <taxon>Bacteria</taxon>
        <taxon>Pseudomonadati</taxon>
        <taxon>Pseudomonadota</taxon>
        <taxon>Alphaproteobacteria</taxon>
        <taxon>Sphingomonadales</taxon>
        <taxon>Erythrobacteraceae</taxon>
        <taxon>Altererythrobacter</taxon>
    </lineage>
</organism>
<gene>
    <name evidence="1" type="ORF">VRS74_10305</name>
</gene>
<evidence type="ECO:0000313" key="1">
    <source>
        <dbReference type="EMBL" id="MEE1878073.1"/>
    </source>
</evidence>
<sequence>MNDNYDTLVEGPRHAEALALLTELTVILDNAAKLGLERIDSEGDNVFD</sequence>
<keyword evidence="2" id="KW-1185">Reference proteome</keyword>
<dbReference type="EMBL" id="JAZDQV010000009">
    <property type="protein sequence ID" value="MEE1878073.1"/>
    <property type="molecule type" value="Genomic_DNA"/>
</dbReference>